<evidence type="ECO:0000256" key="1">
    <source>
        <dbReference type="SAM" id="Phobius"/>
    </source>
</evidence>
<gene>
    <name evidence="2" type="ORF">METZ01_LOCUS345557</name>
</gene>
<keyword evidence="1" id="KW-0812">Transmembrane</keyword>
<reference evidence="2" key="1">
    <citation type="submission" date="2018-05" db="EMBL/GenBank/DDBJ databases">
        <authorList>
            <person name="Lanie J.A."/>
            <person name="Ng W.-L."/>
            <person name="Kazmierczak K.M."/>
            <person name="Andrzejewski T.M."/>
            <person name="Davidsen T.M."/>
            <person name="Wayne K.J."/>
            <person name="Tettelin H."/>
            <person name="Glass J.I."/>
            <person name="Rusch D."/>
            <person name="Podicherti R."/>
            <person name="Tsui H.-C.T."/>
            <person name="Winkler M.E."/>
        </authorList>
    </citation>
    <scope>NUCLEOTIDE SEQUENCE</scope>
</reference>
<sequence>VYKLRKYFQRYLVILSNSIVQKKGGAMKKFIYFLMVILTFTVFQVATVGADPVLTIGDPVCAMVPPAEGCPPGSPGFRGEPPMCGDVPCTTGDATSADTETAIRSHAMKTAATCVE</sequence>
<organism evidence="2">
    <name type="scientific">marine metagenome</name>
    <dbReference type="NCBI Taxonomy" id="408172"/>
    <lineage>
        <taxon>unclassified sequences</taxon>
        <taxon>metagenomes</taxon>
        <taxon>ecological metagenomes</taxon>
    </lineage>
</organism>
<dbReference type="EMBL" id="UINC01119115">
    <property type="protein sequence ID" value="SVC92703.1"/>
    <property type="molecule type" value="Genomic_DNA"/>
</dbReference>
<feature type="non-terminal residue" evidence="2">
    <location>
        <position position="116"/>
    </location>
</feature>
<name>A0A382R4P6_9ZZZZ</name>
<dbReference type="AlphaFoldDB" id="A0A382R4P6"/>
<proteinExistence type="predicted"/>
<keyword evidence="1" id="KW-1133">Transmembrane helix</keyword>
<feature type="non-terminal residue" evidence="2">
    <location>
        <position position="1"/>
    </location>
</feature>
<evidence type="ECO:0000313" key="2">
    <source>
        <dbReference type="EMBL" id="SVC92703.1"/>
    </source>
</evidence>
<protein>
    <submittedName>
        <fullName evidence="2">Uncharacterized protein</fullName>
    </submittedName>
</protein>
<feature type="transmembrane region" description="Helical" evidence="1">
    <location>
        <begin position="30"/>
        <end position="50"/>
    </location>
</feature>
<accession>A0A382R4P6</accession>
<keyword evidence="1" id="KW-0472">Membrane</keyword>